<dbReference type="PANTHER" id="PTHR36510">
    <property type="entry name" value="GLUTAMATE--CYSTEINE LIGASE 2-RELATED"/>
    <property type="match status" value="1"/>
</dbReference>
<dbReference type="InterPro" id="IPR050141">
    <property type="entry name" value="GCL_type2/YbdK_subfam"/>
</dbReference>
<accession>A0A222P3S9</accession>
<dbReference type="GO" id="GO:0004357">
    <property type="term" value="F:glutamate-cysteine ligase activity"/>
    <property type="evidence" value="ECO:0007669"/>
    <property type="project" value="UniProtKB-EC"/>
</dbReference>
<sequence length="376" mass="43234">MKKLSFATSKIGSIGVELELQLIDPQSFYLIARSKDLIRNIGESAYKEIIKPEITQSMIEINSSIHHSITDLLEELFRLKTFLLQQAEQLNIAICGGGTHPYLKWSRQKIFPTPRYKKIATKFRYLSKRSTVFGQHIHVGCDSAENALYLTHALARYTPHFIAIAASSPFYQGADTGYASSRSNVFSSFPQSGHIPYLLNWTEFSEYYYKMRKLGIIVSMKDFYWDIRPKPEFGTVEIRVCDTPLTINKAADLTAYIQALALYLLQERPLNISKDLYYLYTHNRFQASRYGLEGLFVNPYSFKEITLVEDILTTLKIIEPYTVSLNNEPYIARLVSDVTEKRNDSALLRQLFKERGFLLKVVSEQCAIWKQSAAKH</sequence>
<dbReference type="EC" id="6.3.2.2" evidence="4"/>
<dbReference type="InterPro" id="IPR011793">
    <property type="entry name" value="YbdK"/>
</dbReference>
<name>A0A222P3S9_9GAMM</name>
<dbReference type="RefSeq" id="WP_094091361.1">
    <property type="nucleotide sequence ID" value="NZ_CP016397.1"/>
</dbReference>
<comment type="catalytic activity">
    <reaction evidence="4">
        <text>L-cysteine + L-glutamate + ATP = gamma-L-glutamyl-L-cysteine + ADP + phosphate + H(+)</text>
        <dbReference type="Rhea" id="RHEA:13285"/>
        <dbReference type="ChEBI" id="CHEBI:15378"/>
        <dbReference type="ChEBI" id="CHEBI:29985"/>
        <dbReference type="ChEBI" id="CHEBI:30616"/>
        <dbReference type="ChEBI" id="CHEBI:35235"/>
        <dbReference type="ChEBI" id="CHEBI:43474"/>
        <dbReference type="ChEBI" id="CHEBI:58173"/>
        <dbReference type="ChEBI" id="CHEBI:456216"/>
        <dbReference type="EC" id="6.3.2.2"/>
    </reaction>
</comment>
<dbReference type="NCBIfam" id="TIGR02050">
    <property type="entry name" value="gshA_cyan_rel"/>
    <property type="match status" value="1"/>
</dbReference>
<gene>
    <name evidence="5" type="primary">ybdK_2</name>
    <name evidence="5" type="ORF">clem_09780</name>
</gene>
<evidence type="ECO:0000313" key="6">
    <source>
        <dbReference type="Proteomes" id="UP000201728"/>
    </source>
</evidence>
<keyword evidence="1 4" id="KW-0436">Ligase</keyword>
<evidence type="ECO:0000256" key="2">
    <source>
        <dbReference type="ARBA" id="ARBA00022741"/>
    </source>
</evidence>
<keyword evidence="3 4" id="KW-0067">ATP-binding</keyword>
<dbReference type="GO" id="GO:0005524">
    <property type="term" value="F:ATP binding"/>
    <property type="evidence" value="ECO:0007669"/>
    <property type="project" value="UniProtKB-KW"/>
</dbReference>
<dbReference type="Pfam" id="PF04107">
    <property type="entry name" value="GCS2"/>
    <property type="match status" value="1"/>
</dbReference>
<dbReference type="PANTHER" id="PTHR36510:SF1">
    <property type="entry name" value="GLUTAMATE--CYSTEINE LIGASE 2-RELATED"/>
    <property type="match status" value="1"/>
</dbReference>
<dbReference type="EMBL" id="CP016397">
    <property type="protein sequence ID" value="ASQ46506.1"/>
    <property type="molecule type" value="Genomic_DNA"/>
</dbReference>
<dbReference type="SUPFAM" id="SSF55931">
    <property type="entry name" value="Glutamine synthetase/guanido kinase"/>
    <property type="match status" value="1"/>
</dbReference>
<protein>
    <recommendedName>
        <fullName evidence="4">Putative glutamate--cysteine ligase 2</fullName>
        <ecNumber evidence="4">6.3.2.2</ecNumber>
    </recommendedName>
    <alternativeName>
        <fullName evidence="4">Gamma-glutamylcysteine synthetase 2</fullName>
        <shortName evidence="4">GCS 2</shortName>
        <shortName evidence="4">Gamma-GCS 2</shortName>
    </alternativeName>
</protein>
<organism evidence="5 6">
    <name type="scientific">Legionella clemsonensis</name>
    <dbReference type="NCBI Taxonomy" id="1867846"/>
    <lineage>
        <taxon>Bacteria</taxon>
        <taxon>Pseudomonadati</taxon>
        <taxon>Pseudomonadota</taxon>
        <taxon>Gammaproteobacteria</taxon>
        <taxon>Legionellales</taxon>
        <taxon>Legionellaceae</taxon>
        <taxon>Legionella</taxon>
    </lineage>
</organism>
<dbReference type="InterPro" id="IPR014746">
    <property type="entry name" value="Gln_synth/guanido_kin_cat_dom"/>
</dbReference>
<dbReference type="HAMAP" id="MF_01609">
    <property type="entry name" value="Glu_cys_ligase_2"/>
    <property type="match status" value="1"/>
</dbReference>
<comment type="function">
    <text evidence="4">ATP-dependent carboxylate-amine ligase which exhibits weak glutamate--cysteine ligase activity.</text>
</comment>
<dbReference type="NCBIfam" id="NF010040">
    <property type="entry name" value="PRK13516.1"/>
    <property type="match status" value="1"/>
</dbReference>
<keyword evidence="6" id="KW-1185">Reference proteome</keyword>
<proteinExistence type="inferred from homology"/>
<dbReference type="KEGG" id="lcd:clem_09780"/>
<dbReference type="AlphaFoldDB" id="A0A222P3S9"/>
<evidence type="ECO:0000256" key="1">
    <source>
        <dbReference type="ARBA" id="ARBA00022598"/>
    </source>
</evidence>
<dbReference type="Gene3D" id="3.30.590.20">
    <property type="match status" value="1"/>
</dbReference>
<reference evidence="6" key="1">
    <citation type="submission" date="2016-07" db="EMBL/GenBank/DDBJ databases">
        <authorList>
            <person name="Florea S."/>
            <person name="Webb J.S."/>
            <person name="Jaromczyk J."/>
            <person name="Schardl C.L."/>
        </authorList>
    </citation>
    <scope>NUCLEOTIDE SEQUENCE [LARGE SCALE GENOMIC DNA]</scope>
    <source>
        <strain evidence="6">CDC-D5610</strain>
    </source>
</reference>
<keyword evidence="2 4" id="KW-0547">Nucleotide-binding</keyword>
<dbReference type="GO" id="GO:0042398">
    <property type="term" value="P:modified amino acid biosynthetic process"/>
    <property type="evidence" value="ECO:0007669"/>
    <property type="project" value="InterPro"/>
</dbReference>
<dbReference type="InterPro" id="IPR006336">
    <property type="entry name" value="GCS2"/>
</dbReference>
<evidence type="ECO:0000256" key="3">
    <source>
        <dbReference type="ARBA" id="ARBA00022840"/>
    </source>
</evidence>
<evidence type="ECO:0000256" key="4">
    <source>
        <dbReference type="HAMAP-Rule" id="MF_01609"/>
    </source>
</evidence>
<evidence type="ECO:0000313" key="5">
    <source>
        <dbReference type="EMBL" id="ASQ46506.1"/>
    </source>
</evidence>
<comment type="similarity">
    <text evidence="4">Belongs to the glutamate--cysteine ligase type 2 family. YbdK subfamily.</text>
</comment>
<dbReference type="Proteomes" id="UP000201728">
    <property type="component" value="Chromosome"/>
</dbReference>
<dbReference type="OrthoDB" id="9769628at2"/>